<accession>A0A0E9XN81</accession>
<reference evidence="1" key="1">
    <citation type="submission" date="2014-11" db="EMBL/GenBank/DDBJ databases">
        <authorList>
            <person name="Amaro Gonzalez C."/>
        </authorList>
    </citation>
    <scope>NUCLEOTIDE SEQUENCE</scope>
</reference>
<proteinExistence type="predicted"/>
<reference evidence="1" key="2">
    <citation type="journal article" date="2015" name="Fish Shellfish Immunol.">
        <title>Early steps in the European eel (Anguilla anguilla)-Vibrio vulnificus interaction in the gills: Role of the RtxA13 toxin.</title>
        <authorList>
            <person name="Callol A."/>
            <person name="Pajuelo D."/>
            <person name="Ebbesson L."/>
            <person name="Teles M."/>
            <person name="MacKenzie S."/>
            <person name="Amaro C."/>
        </authorList>
    </citation>
    <scope>NUCLEOTIDE SEQUENCE</scope>
</reference>
<name>A0A0E9XN81_ANGAN</name>
<organism evidence="1">
    <name type="scientific">Anguilla anguilla</name>
    <name type="common">European freshwater eel</name>
    <name type="synonym">Muraena anguilla</name>
    <dbReference type="NCBI Taxonomy" id="7936"/>
    <lineage>
        <taxon>Eukaryota</taxon>
        <taxon>Metazoa</taxon>
        <taxon>Chordata</taxon>
        <taxon>Craniata</taxon>
        <taxon>Vertebrata</taxon>
        <taxon>Euteleostomi</taxon>
        <taxon>Actinopterygii</taxon>
        <taxon>Neopterygii</taxon>
        <taxon>Teleostei</taxon>
        <taxon>Anguilliformes</taxon>
        <taxon>Anguillidae</taxon>
        <taxon>Anguilla</taxon>
    </lineage>
</organism>
<dbReference type="EMBL" id="GBXM01004721">
    <property type="protein sequence ID" value="JAI03857.1"/>
    <property type="molecule type" value="Transcribed_RNA"/>
</dbReference>
<protein>
    <submittedName>
        <fullName evidence="1">Uncharacterized protein</fullName>
    </submittedName>
</protein>
<sequence length="63" mass="7367">MHKMKTCTHTESGTALAMDKRVKVNTVDSFAPNFFYRFVGIFILKEHKEQGIFSLRFTTLPLW</sequence>
<dbReference type="AlphaFoldDB" id="A0A0E9XN81"/>
<evidence type="ECO:0000313" key="1">
    <source>
        <dbReference type="EMBL" id="JAI03857.1"/>
    </source>
</evidence>